<keyword evidence="1" id="KW-0732">Signal</keyword>
<feature type="chain" id="PRO_5046129705" evidence="1">
    <location>
        <begin position="30"/>
        <end position="124"/>
    </location>
</feature>
<dbReference type="EMBL" id="LMYI01000002">
    <property type="protein sequence ID" value="POS64878.1"/>
    <property type="molecule type" value="Genomic_DNA"/>
</dbReference>
<dbReference type="Proteomes" id="UP000237218">
    <property type="component" value="Unassembled WGS sequence"/>
</dbReference>
<sequence>MKGDWTVWRFTKGSMALLACLMVPAGAMAAGLALPASGIKAPYSPLAIPTRMTPLEDSLETLLDRQYRVVAAHQAGGEEVLVLFRGDMPDRAGSTVLCALTMPNPARDQNVVTSRCWALNHPNR</sequence>
<keyword evidence="3" id="KW-1185">Reference proteome</keyword>
<reference evidence="2 3" key="1">
    <citation type="submission" date="2018-02" db="EMBL/GenBank/DDBJ databases">
        <title>Draft genome sequences of four Parasaccharibacter apium strains isolated from honey bees.</title>
        <authorList>
            <person name="Corby-Harris V.L."/>
            <person name="Anderson K.E."/>
        </authorList>
    </citation>
    <scope>NUCLEOTIDE SEQUENCE [LARGE SCALE GENOMIC DNA]</scope>
    <source>
        <strain evidence="2 3">B8</strain>
    </source>
</reference>
<gene>
    <name evidence="2" type="ORF">ASQ42_01955</name>
</gene>
<protein>
    <submittedName>
        <fullName evidence="2">Uncharacterized protein</fullName>
    </submittedName>
</protein>
<evidence type="ECO:0000313" key="3">
    <source>
        <dbReference type="Proteomes" id="UP000237218"/>
    </source>
</evidence>
<proteinExistence type="predicted"/>
<evidence type="ECO:0000256" key="1">
    <source>
        <dbReference type="SAM" id="SignalP"/>
    </source>
</evidence>
<comment type="caution">
    <text evidence="2">The sequence shown here is derived from an EMBL/GenBank/DDBJ whole genome shotgun (WGS) entry which is preliminary data.</text>
</comment>
<name>A0ABX4ZP86_9PROT</name>
<feature type="signal peptide" evidence="1">
    <location>
        <begin position="1"/>
        <end position="29"/>
    </location>
</feature>
<accession>A0ABX4ZP86</accession>
<evidence type="ECO:0000313" key="2">
    <source>
        <dbReference type="EMBL" id="POS64878.1"/>
    </source>
</evidence>
<organism evidence="2 3">
    <name type="scientific">Parasaccharibacter apium</name>
    <dbReference type="NCBI Taxonomy" id="1510841"/>
    <lineage>
        <taxon>Bacteria</taxon>
        <taxon>Pseudomonadati</taxon>
        <taxon>Pseudomonadota</taxon>
        <taxon>Alphaproteobacteria</taxon>
        <taxon>Acetobacterales</taxon>
        <taxon>Acetobacteraceae</taxon>
        <taxon>Parasaccharibacter</taxon>
    </lineage>
</organism>